<proteinExistence type="predicted"/>
<dbReference type="SUPFAM" id="SSF52172">
    <property type="entry name" value="CheY-like"/>
    <property type="match status" value="1"/>
</dbReference>
<name>A0ABT6NY68_9BACT</name>
<dbReference type="InterPro" id="IPR025497">
    <property type="entry name" value="PatA-like_N"/>
</dbReference>
<evidence type="ECO:0000256" key="2">
    <source>
        <dbReference type="PROSITE-ProRule" id="PRU00169"/>
    </source>
</evidence>
<reference evidence="4 5" key="1">
    <citation type="submission" date="2023-04" db="EMBL/GenBank/DDBJ databases">
        <title>The genome sequence of Polyangium sorediatum DSM14670.</title>
        <authorList>
            <person name="Zhang X."/>
        </authorList>
    </citation>
    <scope>NUCLEOTIDE SEQUENCE [LARGE SCALE GENOMIC DNA]</scope>
    <source>
        <strain evidence="4 5">DSM 14670</strain>
    </source>
</reference>
<dbReference type="EMBL" id="JARZHI010000028">
    <property type="protein sequence ID" value="MDI1433297.1"/>
    <property type="molecule type" value="Genomic_DNA"/>
</dbReference>
<dbReference type="Gene3D" id="3.40.50.2300">
    <property type="match status" value="1"/>
</dbReference>
<organism evidence="4 5">
    <name type="scientific">Polyangium sorediatum</name>
    <dbReference type="NCBI Taxonomy" id="889274"/>
    <lineage>
        <taxon>Bacteria</taxon>
        <taxon>Pseudomonadati</taxon>
        <taxon>Myxococcota</taxon>
        <taxon>Polyangia</taxon>
        <taxon>Polyangiales</taxon>
        <taxon>Polyangiaceae</taxon>
        <taxon>Polyangium</taxon>
    </lineage>
</organism>
<keyword evidence="1 2" id="KW-0597">Phosphoprotein</keyword>
<evidence type="ECO:0000256" key="1">
    <source>
        <dbReference type="ARBA" id="ARBA00022553"/>
    </source>
</evidence>
<dbReference type="Pfam" id="PF14332">
    <property type="entry name" value="DUF4388"/>
    <property type="match status" value="2"/>
</dbReference>
<sequence length="461" mass="50765">MASAARVLVIDDSPTILKVVSAILARNGYEPTTARDGVAGLELIRKGPKFDLVLLDFVMPRMNGYQFCRELRSDATHRTLPVVLMSAKGDKIRGTFVQQTGAVDAITKPFDARALVTVVEGALAKTAEGRSPRPVPEGQKMPEEEVLPVESMRPSMHIRHARQRASVEFAQQVANAVVPAILAISPEDRASEAAVMAAVARAMTPDILASLSLTVKDLDPGDGVREAMSGDLSVVALAEILQVLGMQRQTGVLHVTNNRTSITISMRQGQIDFVQSRGATEEYRLGRYFLEKGALSRDQLDTLLADLRGSNKLLGEEVVARGIVTREELVDILTKQSSELIYDMLRWPYGRFSFTKEPFRPEADMAKLTLGVSALVLEGFRRVDEWRLMEGTIHFDQVPVIDQFALEGLSPGQLARPERLVLDAVNGQRTVSEVVKESTVGSFDAVKIIYQFLQSRVLRTR</sequence>
<feature type="domain" description="Response regulatory" evidence="3">
    <location>
        <begin position="6"/>
        <end position="123"/>
    </location>
</feature>
<dbReference type="InterPro" id="IPR037257">
    <property type="entry name" value="T2SS_E_N_sf"/>
</dbReference>
<dbReference type="SUPFAM" id="SSF160246">
    <property type="entry name" value="EspE N-terminal domain-like"/>
    <property type="match status" value="1"/>
</dbReference>
<dbReference type="Proteomes" id="UP001160301">
    <property type="component" value="Unassembled WGS sequence"/>
</dbReference>
<dbReference type="InterPro" id="IPR011006">
    <property type="entry name" value="CheY-like_superfamily"/>
</dbReference>
<dbReference type="RefSeq" id="WP_136966614.1">
    <property type="nucleotide sequence ID" value="NZ_JARZHI010000028.1"/>
</dbReference>
<evidence type="ECO:0000259" key="3">
    <source>
        <dbReference type="PROSITE" id="PS50110"/>
    </source>
</evidence>
<feature type="modified residue" description="4-aspartylphosphate" evidence="2">
    <location>
        <position position="56"/>
    </location>
</feature>
<dbReference type="SMART" id="SM00448">
    <property type="entry name" value="REC"/>
    <property type="match status" value="1"/>
</dbReference>
<dbReference type="InterPro" id="IPR001789">
    <property type="entry name" value="Sig_transdc_resp-reg_receiver"/>
</dbReference>
<gene>
    <name evidence="4" type="ORF">QHF89_27625</name>
</gene>
<keyword evidence="5" id="KW-1185">Reference proteome</keyword>
<dbReference type="PROSITE" id="PS50110">
    <property type="entry name" value="RESPONSE_REGULATORY"/>
    <property type="match status" value="1"/>
</dbReference>
<evidence type="ECO:0000313" key="5">
    <source>
        <dbReference type="Proteomes" id="UP001160301"/>
    </source>
</evidence>
<dbReference type="PANTHER" id="PTHR44591:SF3">
    <property type="entry name" value="RESPONSE REGULATORY DOMAIN-CONTAINING PROTEIN"/>
    <property type="match status" value="1"/>
</dbReference>
<dbReference type="InterPro" id="IPR050595">
    <property type="entry name" value="Bact_response_regulator"/>
</dbReference>
<protein>
    <submittedName>
        <fullName evidence="4">Response regulator</fullName>
    </submittedName>
</protein>
<accession>A0ABT6NY68</accession>
<evidence type="ECO:0000313" key="4">
    <source>
        <dbReference type="EMBL" id="MDI1433297.1"/>
    </source>
</evidence>
<comment type="caution">
    <text evidence="4">The sequence shown here is derived from an EMBL/GenBank/DDBJ whole genome shotgun (WGS) entry which is preliminary data.</text>
</comment>
<dbReference type="CDD" id="cd17574">
    <property type="entry name" value="REC_OmpR"/>
    <property type="match status" value="1"/>
</dbReference>
<dbReference type="Pfam" id="PF00072">
    <property type="entry name" value="Response_reg"/>
    <property type="match status" value="1"/>
</dbReference>
<dbReference type="PANTHER" id="PTHR44591">
    <property type="entry name" value="STRESS RESPONSE REGULATOR PROTEIN 1"/>
    <property type="match status" value="1"/>
</dbReference>